<dbReference type="AlphaFoldDB" id="A0A6C0ED26"/>
<sequence length="172" mass="20362">MDNQNNNIDKYYSLIDKNILNNLCKNESLKNLILLSTKNDINIFNKKNKQWHLKSKNILLKECEKIKKKEIKSSTNLLSNLAKLDNTTIDNFKSIYQNLENKIDNINKFINQINIVDIDKENKNNKNIFKPKIININEHNNNIKNKVYSDDSENSLNNNYLELEFIEYYSNC</sequence>
<organism evidence="1">
    <name type="scientific">viral metagenome</name>
    <dbReference type="NCBI Taxonomy" id="1070528"/>
    <lineage>
        <taxon>unclassified sequences</taxon>
        <taxon>metagenomes</taxon>
        <taxon>organismal metagenomes</taxon>
    </lineage>
</organism>
<name>A0A6C0ED26_9ZZZZ</name>
<reference evidence="1" key="1">
    <citation type="journal article" date="2020" name="Nature">
        <title>Giant virus diversity and host interactions through global metagenomics.</title>
        <authorList>
            <person name="Schulz F."/>
            <person name="Roux S."/>
            <person name="Paez-Espino D."/>
            <person name="Jungbluth S."/>
            <person name="Walsh D.A."/>
            <person name="Denef V.J."/>
            <person name="McMahon K.D."/>
            <person name="Konstantinidis K.T."/>
            <person name="Eloe-Fadrosh E.A."/>
            <person name="Kyrpides N.C."/>
            <person name="Woyke T."/>
        </authorList>
    </citation>
    <scope>NUCLEOTIDE SEQUENCE</scope>
    <source>
        <strain evidence="1">GVMAG-M-3300023179-2</strain>
    </source>
</reference>
<accession>A0A6C0ED26</accession>
<proteinExistence type="predicted"/>
<protein>
    <submittedName>
        <fullName evidence="1">Uncharacterized protein</fullName>
    </submittedName>
</protein>
<evidence type="ECO:0000313" key="1">
    <source>
        <dbReference type="EMBL" id="QHT27014.1"/>
    </source>
</evidence>
<dbReference type="EMBL" id="MN739807">
    <property type="protein sequence ID" value="QHT27014.1"/>
    <property type="molecule type" value="Genomic_DNA"/>
</dbReference>